<dbReference type="EMBL" id="PQ015379">
    <property type="protein sequence ID" value="XDJ15116.1"/>
    <property type="molecule type" value="Genomic_DNA"/>
</dbReference>
<organism evidence="1">
    <name type="scientific">Pseudomonas phage HRDY3</name>
    <dbReference type="NCBI Taxonomy" id="3236930"/>
    <lineage>
        <taxon>Viruses</taxon>
    </lineage>
</organism>
<accession>A0AB39CDY0</accession>
<reference evidence="1" key="1">
    <citation type="submission" date="2024-07" db="EMBL/GenBank/DDBJ databases">
        <authorList>
            <person name="Bringhurst R.M."/>
            <person name="Homer T.E."/>
        </authorList>
    </citation>
    <scope>NUCLEOTIDE SEQUENCE</scope>
</reference>
<sequence length="82" mass="9305">MALLTVTEIPAHKLESYLAESSRQMREWTAQAARGECGWICSDCCCSDPNGMPDKCFHGHQRCTDIITRDKMRAMREGNEPQ</sequence>
<evidence type="ECO:0000313" key="1">
    <source>
        <dbReference type="EMBL" id="XDJ15116.1"/>
    </source>
</evidence>
<protein>
    <submittedName>
        <fullName evidence="1">Uncharacterized protein</fullName>
    </submittedName>
</protein>
<name>A0AB39CDY0_9VIRU</name>
<proteinExistence type="predicted"/>